<dbReference type="Pfam" id="PF21947">
    <property type="entry name" value="Toxin_cobra-type"/>
    <property type="match status" value="1"/>
</dbReference>
<evidence type="ECO:0000256" key="1">
    <source>
        <dbReference type="ARBA" id="ARBA00004613"/>
    </source>
</evidence>
<name>A0A8C6XF04_NAJNA</name>
<keyword evidence="3" id="KW-1015">Disulfide bond</keyword>
<dbReference type="InterPro" id="IPR018354">
    <property type="entry name" value="Snake_toxin_con_site"/>
</dbReference>
<dbReference type="GO" id="GO:0005576">
    <property type="term" value="C:extracellular region"/>
    <property type="evidence" value="ECO:0007669"/>
    <property type="project" value="UniProtKB-SubCell"/>
</dbReference>
<keyword evidence="2" id="KW-0964">Secreted</keyword>
<organism evidence="4 5">
    <name type="scientific">Naja naja</name>
    <name type="common">Indian cobra</name>
    <dbReference type="NCBI Taxonomy" id="35670"/>
    <lineage>
        <taxon>Eukaryota</taxon>
        <taxon>Metazoa</taxon>
        <taxon>Chordata</taxon>
        <taxon>Craniata</taxon>
        <taxon>Vertebrata</taxon>
        <taxon>Euteleostomi</taxon>
        <taxon>Lepidosauria</taxon>
        <taxon>Squamata</taxon>
        <taxon>Bifurcata</taxon>
        <taxon>Unidentata</taxon>
        <taxon>Episquamata</taxon>
        <taxon>Toxicofera</taxon>
        <taxon>Serpentes</taxon>
        <taxon>Colubroidea</taxon>
        <taxon>Elapidae</taxon>
        <taxon>Elapinae</taxon>
        <taxon>Naja</taxon>
    </lineage>
</organism>
<dbReference type="GO" id="GO:0090729">
    <property type="term" value="F:toxin activity"/>
    <property type="evidence" value="ECO:0007669"/>
    <property type="project" value="InterPro"/>
</dbReference>
<protein>
    <submittedName>
        <fullName evidence="4">Uncharacterized protein</fullName>
    </submittedName>
</protein>
<dbReference type="Ensembl" id="ENSNNAT00000014079.1">
    <property type="protein sequence ID" value="ENSNNAP00000013443.1"/>
    <property type="gene ID" value="ENSNNAG00000009048.1"/>
</dbReference>
<reference evidence="4" key="1">
    <citation type="submission" date="2025-08" db="UniProtKB">
        <authorList>
            <consortium name="Ensembl"/>
        </authorList>
    </citation>
    <scope>IDENTIFICATION</scope>
</reference>
<dbReference type="GeneTree" id="ENSGT01110000269503"/>
<sequence length="99" mass="11552">MKRSIIQYVVKLQDQKNKYQSNISIFYIFHPGYTRLCLSDYSIFSETIEICPDGHNFCFKKFPKGITRLPWVIRGCAATCPKAEARVYVDCCARDKCNR</sequence>
<accession>A0A8C6XF04</accession>
<evidence type="ECO:0000256" key="3">
    <source>
        <dbReference type="ARBA" id="ARBA00023157"/>
    </source>
</evidence>
<dbReference type="FunFam" id="2.10.60.10:FF:000024">
    <property type="entry name" value="Cytotoxin 1"/>
    <property type="match status" value="1"/>
</dbReference>
<dbReference type="PROSITE" id="PS00272">
    <property type="entry name" value="SNAKE_TOXIN"/>
    <property type="match status" value="1"/>
</dbReference>
<dbReference type="CDD" id="cd00206">
    <property type="entry name" value="TFP_snake_toxin"/>
    <property type="match status" value="1"/>
</dbReference>
<dbReference type="InterPro" id="IPR003571">
    <property type="entry name" value="Snake_3FTx"/>
</dbReference>
<evidence type="ECO:0000313" key="4">
    <source>
        <dbReference type="Ensembl" id="ENSNNAP00000013443.1"/>
    </source>
</evidence>
<dbReference type="AlphaFoldDB" id="A0A8C6XF04"/>
<dbReference type="InterPro" id="IPR045860">
    <property type="entry name" value="Snake_toxin-like_sf"/>
</dbReference>
<dbReference type="Gene3D" id="2.10.60.10">
    <property type="entry name" value="CD59"/>
    <property type="match status" value="1"/>
</dbReference>
<reference evidence="4" key="2">
    <citation type="submission" date="2025-09" db="UniProtKB">
        <authorList>
            <consortium name="Ensembl"/>
        </authorList>
    </citation>
    <scope>IDENTIFICATION</scope>
</reference>
<dbReference type="Proteomes" id="UP000694559">
    <property type="component" value="Unplaced"/>
</dbReference>
<keyword evidence="5" id="KW-1185">Reference proteome</keyword>
<evidence type="ECO:0000313" key="5">
    <source>
        <dbReference type="Proteomes" id="UP000694559"/>
    </source>
</evidence>
<dbReference type="OrthoDB" id="10333122at2759"/>
<comment type="subcellular location">
    <subcellularLocation>
        <location evidence="1">Secreted</location>
    </subcellularLocation>
</comment>
<proteinExistence type="predicted"/>
<dbReference type="InterPro" id="IPR054131">
    <property type="entry name" value="Toxin_cobra-type"/>
</dbReference>
<dbReference type="SUPFAM" id="SSF57302">
    <property type="entry name" value="Snake toxin-like"/>
    <property type="match status" value="1"/>
</dbReference>
<evidence type="ECO:0000256" key="2">
    <source>
        <dbReference type="ARBA" id="ARBA00022525"/>
    </source>
</evidence>